<feature type="domain" description="PH" evidence="9">
    <location>
        <begin position="256"/>
        <end position="362"/>
    </location>
</feature>
<keyword evidence="4" id="KW-0479">Metal-binding</keyword>
<dbReference type="GeneTree" id="ENSGT00940000156498"/>
<keyword evidence="6 8" id="KW-0863">Zinc-finger</keyword>
<dbReference type="PROSITE" id="PS50003">
    <property type="entry name" value="PH_DOMAIN"/>
    <property type="match status" value="1"/>
</dbReference>
<dbReference type="Ensembl" id="ENSOKIT00005064618.1">
    <property type="protein sequence ID" value="ENSOKIP00005060796.1"/>
    <property type="gene ID" value="ENSOKIG00005026039.1"/>
</dbReference>
<keyword evidence="12" id="KW-1185">Reference proteome</keyword>
<dbReference type="GO" id="GO:0005737">
    <property type="term" value="C:cytoplasm"/>
    <property type="evidence" value="ECO:0007669"/>
    <property type="project" value="UniProtKB-SubCell"/>
</dbReference>
<evidence type="ECO:0000256" key="2">
    <source>
        <dbReference type="ARBA" id="ARBA00022468"/>
    </source>
</evidence>
<evidence type="ECO:0000256" key="1">
    <source>
        <dbReference type="ARBA" id="ARBA00004496"/>
    </source>
</evidence>
<dbReference type="GO" id="GO:0005886">
    <property type="term" value="C:plasma membrane"/>
    <property type="evidence" value="ECO:0007669"/>
    <property type="project" value="TreeGrafter"/>
</dbReference>
<dbReference type="GO" id="GO:0007507">
    <property type="term" value="P:heart development"/>
    <property type="evidence" value="ECO:0007669"/>
    <property type="project" value="TreeGrafter"/>
</dbReference>
<dbReference type="PROSITE" id="PS50115">
    <property type="entry name" value="ARFGAP"/>
    <property type="match status" value="1"/>
</dbReference>
<dbReference type="PRINTS" id="PR00405">
    <property type="entry name" value="REVINTRACTNG"/>
</dbReference>
<name>A0A8C7MK67_ONCKI</name>
<dbReference type="SMART" id="SM00105">
    <property type="entry name" value="ArfGap"/>
    <property type="match status" value="1"/>
</dbReference>
<dbReference type="AlphaFoldDB" id="A0A8C7MK67"/>
<keyword evidence="7" id="KW-0862">Zinc</keyword>
<dbReference type="InterPro" id="IPR038508">
    <property type="entry name" value="ArfGAP_dom_sf"/>
</dbReference>
<dbReference type="SUPFAM" id="SSF57863">
    <property type="entry name" value="ArfGap/RecO-like zinc finger"/>
    <property type="match status" value="1"/>
</dbReference>
<dbReference type="Pfam" id="PF01412">
    <property type="entry name" value="ArfGap"/>
    <property type="match status" value="1"/>
</dbReference>
<reference evidence="11" key="1">
    <citation type="submission" date="2025-08" db="UniProtKB">
        <authorList>
            <consortium name="Ensembl"/>
        </authorList>
    </citation>
    <scope>IDENTIFICATION</scope>
</reference>
<dbReference type="GO" id="GO:1902936">
    <property type="term" value="F:phosphatidylinositol bisphosphate binding"/>
    <property type="evidence" value="ECO:0007669"/>
    <property type="project" value="InterPro"/>
</dbReference>
<dbReference type="GO" id="GO:0008270">
    <property type="term" value="F:zinc ion binding"/>
    <property type="evidence" value="ECO:0007669"/>
    <property type="project" value="UniProtKB-KW"/>
</dbReference>
<dbReference type="InterPro" id="IPR001849">
    <property type="entry name" value="PH_domain"/>
</dbReference>
<evidence type="ECO:0000313" key="11">
    <source>
        <dbReference type="Ensembl" id="ENSOKIP00005060796.1"/>
    </source>
</evidence>
<sequence length="407" mass="47228">MASPERNKKILLEMVKQPSNDHCADCGAPEPDWASYKLGVFVCVNCSGTHRDLPAISRIKSIRLDFWDDSLVEFMKTRGNAAANAFYEKCVPPFYYRPQEKDCVVLKDQWIRAKYERREFTGESSSLQQGYSSGLYEGILWKKGKDNKQFLKRRFLLSETDFTLRYFTKEDSKKPKAVISMKDLNAVFQPEKIGHAHGLQISYLEEERTRNLFVYHDNSQEIVSCFNAIRATRFAYLKKVNPNARDSDLVPLITRSSIKEGYMEKTGPTQWEPFKKRWFILNLTDRKLSYFKSSLDALELGAVFIGTEGHGYSVREGQPKGSRSGRWRFGVTLETPDRQFVFLCDQEQDQREWIEAFKLVISQPMLPQHYNSMKTIHCSPCLQYTSSMRLTIIVKVVNDRKLYLLSS</sequence>
<evidence type="ECO:0000259" key="9">
    <source>
        <dbReference type="PROSITE" id="PS50003"/>
    </source>
</evidence>
<comment type="subcellular location">
    <subcellularLocation>
        <location evidence="1">Cytoplasm</location>
    </subcellularLocation>
</comment>
<reference evidence="11" key="2">
    <citation type="submission" date="2025-09" db="UniProtKB">
        <authorList>
            <consortium name="Ensembl"/>
        </authorList>
    </citation>
    <scope>IDENTIFICATION</scope>
</reference>
<dbReference type="SUPFAM" id="SSF50729">
    <property type="entry name" value="PH domain-like"/>
    <property type="match status" value="2"/>
</dbReference>
<dbReference type="FunFam" id="1.10.220.150:FF:000011">
    <property type="entry name" value="Arf-GAP with dual PH domain-containing protein 1"/>
    <property type="match status" value="1"/>
</dbReference>
<dbReference type="Pfam" id="PF00169">
    <property type="entry name" value="PH"/>
    <property type="match status" value="2"/>
</dbReference>
<dbReference type="InterPro" id="IPR037278">
    <property type="entry name" value="ARFGAP/RecO"/>
</dbReference>
<feature type="domain" description="Arf-GAP" evidence="10">
    <location>
        <begin position="8"/>
        <end position="128"/>
    </location>
</feature>
<accession>A0A8C7MK67</accession>
<keyword evidence="3" id="KW-0963">Cytoplasm</keyword>
<evidence type="ECO:0000259" key="10">
    <source>
        <dbReference type="PROSITE" id="PS50115"/>
    </source>
</evidence>
<dbReference type="InterPro" id="IPR001164">
    <property type="entry name" value="ArfGAP_dom"/>
</dbReference>
<dbReference type="GO" id="GO:0005096">
    <property type="term" value="F:GTPase activator activity"/>
    <property type="evidence" value="ECO:0007669"/>
    <property type="project" value="UniProtKB-KW"/>
</dbReference>
<dbReference type="InterPro" id="IPR037851">
    <property type="entry name" value="PH2_ADAP"/>
</dbReference>
<dbReference type="InterPro" id="IPR052589">
    <property type="entry name" value="Arf-GAP_dual-PH_domain"/>
</dbReference>
<dbReference type="PANTHER" id="PTHR46021">
    <property type="entry name" value="ARF-GAP WITH DUAL PH DOMAIN-CONTAINING PROTEIN 1-LIKE PROTEIN"/>
    <property type="match status" value="1"/>
</dbReference>
<dbReference type="InterPro" id="IPR011993">
    <property type="entry name" value="PH-like_dom_sf"/>
</dbReference>
<dbReference type="InterPro" id="IPR037849">
    <property type="entry name" value="PH1_ADAP"/>
</dbReference>
<evidence type="ECO:0000313" key="12">
    <source>
        <dbReference type="Proteomes" id="UP000694557"/>
    </source>
</evidence>
<dbReference type="CDD" id="cd13252">
    <property type="entry name" value="PH1_ADAP"/>
    <property type="match status" value="1"/>
</dbReference>
<dbReference type="SMART" id="SM00233">
    <property type="entry name" value="PH"/>
    <property type="match status" value="2"/>
</dbReference>
<evidence type="ECO:0000256" key="5">
    <source>
        <dbReference type="ARBA" id="ARBA00022737"/>
    </source>
</evidence>
<gene>
    <name evidence="11" type="primary">LOC109865299</name>
</gene>
<dbReference type="Gene3D" id="2.30.29.30">
    <property type="entry name" value="Pleckstrin-homology domain (PH domain)/Phosphotyrosine-binding domain (PTB)"/>
    <property type="match status" value="2"/>
</dbReference>
<evidence type="ECO:0000256" key="8">
    <source>
        <dbReference type="PROSITE-ProRule" id="PRU00288"/>
    </source>
</evidence>
<dbReference type="FunFam" id="2.30.29.30:FF:000080">
    <property type="entry name" value="Arf-GAP with dual PH domain-containing protein 1"/>
    <property type="match status" value="1"/>
</dbReference>
<evidence type="ECO:0000256" key="6">
    <source>
        <dbReference type="ARBA" id="ARBA00022771"/>
    </source>
</evidence>
<keyword evidence="5" id="KW-0677">Repeat</keyword>
<dbReference type="GO" id="GO:0005547">
    <property type="term" value="F:phosphatidylinositol-3,4,5-trisphosphate binding"/>
    <property type="evidence" value="ECO:0007669"/>
    <property type="project" value="TreeGrafter"/>
</dbReference>
<dbReference type="CDD" id="cd08844">
    <property type="entry name" value="ArfGap_ADAP2"/>
    <property type="match status" value="1"/>
</dbReference>
<dbReference type="Gene3D" id="1.10.220.150">
    <property type="entry name" value="Arf GTPase activating protein"/>
    <property type="match status" value="1"/>
</dbReference>
<organism evidence="11 12">
    <name type="scientific">Oncorhynchus kisutch</name>
    <name type="common">Coho salmon</name>
    <name type="synonym">Salmo kisutch</name>
    <dbReference type="NCBI Taxonomy" id="8019"/>
    <lineage>
        <taxon>Eukaryota</taxon>
        <taxon>Metazoa</taxon>
        <taxon>Chordata</taxon>
        <taxon>Craniata</taxon>
        <taxon>Vertebrata</taxon>
        <taxon>Euteleostomi</taxon>
        <taxon>Actinopterygii</taxon>
        <taxon>Neopterygii</taxon>
        <taxon>Teleostei</taxon>
        <taxon>Protacanthopterygii</taxon>
        <taxon>Salmoniformes</taxon>
        <taxon>Salmonidae</taxon>
        <taxon>Salmoninae</taxon>
        <taxon>Oncorhynchus</taxon>
    </lineage>
</organism>
<dbReference type="Proteomes" id="UP000694557">
    <property type="component" value="Unassembled WGS sequence"/>
</dbReference>
<proteinExistence type="predicted"/>
<dbReference type="CDD" id="cd01251">
    <property type="entry name" value="PH2_ADAP"/>
    <property type="match status" value="1"/>
</dbReference>
<protein>
    <submittedName>
        <fullName evidence="11">Arf-GAP with dual PH domain-containing protein 2-like</fullName>
    </submittedName>
</protein>
<evidence type="ECO:0000256" key="4">
    <source>
        <dbReference type="ARBA" id="ARBA00022723"/>
    </source>
</evidence>
<evidence type="ECO:0000256" key="7">
    <source>
        <dbReference type="ARBA" id="ARBA00022833"/>
    </source>
</evidence>
<dbReference type="PANTHER" id="PTHR46021:SF6">
    <property type="entry name" value="ARF-GAP WITH DUAL PH DOMAIN-CONTAINING PROTEIN 2"/>
    <property type="match status" value="1"/>
</dbReference>
<keyword evidence="2" id="KW-0343">GTPase activation</keyword>
<dbReference type="FunFam" id="2.30.29.30:FF:000099">
    <property type="entry name" value="Arf-GAP with dual PH domain-containing protein 1"/>
    <property type="match status" value="1"/>
</dbReference>
<evidence type="ECO:0000256" key="3">
    <source>
        <dbReference type="ARBA" id="ARBA00022490"/>
    </source>
</evidence>